<dbReference type="Proteomes" id="UP000676336">
    <property type="component" value="Unassembled WGS sequence"/>
</dbReference>
<proteinExistence type="predicted"/>
<reference evidence="2" key="1">
    <citation type="submission" date="2021-02" db="EMBL/GenBank/DDBJ databases">
        <authorList>
            <person name="Nowell W R."/>
        </authorList>
    </citation>
    <scope>NUCLEOTIDE SEQUENCE</scope>
</reference>
<protein>
    <submittedName>
        <fullName evidence="2">Uncharacterized protein</fullName>
    </submittedName>
</protein>
<evidence type="ECO:0000313" key="4">
    <source>
        <dbReference type="Proteomes" id="UP000681720"/>
    </source>
</evidence>
<dbReference type="EMBL" id="CAJOBH010001252">
    <property type="protein sequence ID" value="CAF3844315.1"/>
    <property type="molecule type" value="Genomic_DNA"/>
</dbReference>
<evidence type="ECO:0000313" key="3">
    <source>
        <dbReference type="EMBL" id="CAF4408094.1"/>
    </source>
</evidence>
<comment type="caution">
    <text evidence="2">The sequence shown here is derived from an EMBL/GenBank/DDBJ whole genome shotgun (WGS) entry which is preliminary data.</text>
</comment>
<evidence type="ECO:0000313" key="1">
    <source>
        <dbReference type="EMBL" id="CAF3844315.1"/>
    </source>
</evidence>
<feature type="non-terminal residue" evidence="2">
    <location>
        <position position="84"/>
    </location>
</feature>
<name>A0A8S2MC08_9BILA</name>
<dbReference type="Proteomes" id="UP000681967">
    <property type="component" value="Unassembled WGS sequence"/>
</dbReference>
<organism evidence="2 4">
    <name type="scientific">Rotaria magnacalcarata</name>
    <dbReference type="NCBI Taxonomy" id="392030"/>
    <lineage>
        <taxon>Eukaryota</taxon>
        <taxon>Metazoa</taxon>
        <taxon>Spiralia</taxon>
        <taxon>Gnathifera</taxon>
        <taxon>Rotifera</taxon>
        <taxon>Eurotatoria</taxon>
        <taxon>Bdelloidea</taxon>
        <taxon>Philodinida</taxon>
        <taxon>Philodinidae</taxon>
        <taxon>Rotaria</taxon>
    </lineage>
</organism>
<dbReference type="EMBL" id="CAJOBJ010002951">
    <property type="protein sequence ID" value="CAF3947466.1"/>
    <property type="molecule type" value="Genomic_DNA"/>
</dbReference>
<dbReference type="EMBL" id="CAJOBI010059192">
    <property type="protein sequence ID" value="CAF4408094.1"/>
    <property type="molecule type" value="Genomic_DNA"/>
</dbReference>
<evidence type="ECO:0000313" key="2">
    <source>
        <dbReference type="EMBL" id="CAF3947466.1"/>
    </source>
</evidence>
<gene>
    <name evidence="1" type="ORF">BYL167_LOCUS5477</name>
    <name evidence="2" type="ORF">GIL414_LOCUS8904</name>
    <name evidence="3" type="ORF">SMN809_LOCUS30763</name>
</gene>
<accession>A0A8S2MC08</accession>
<dbReference type="Proteomes" id="UP000681720">
    <property type="component" value="Unassembled WGS sequence"/>
</dbReference>
<dbReference type="AlphaFoldDB" id="A0A8S2MC08"/>
<sequence>MSWSHRLAKLEPSASFATVTPINTAASNSSCRSSSLEYNLAKYRALPFLWLRTCTTSNQQHRRRTAAGNIGNGKSTILTTLGDL</sequence>